<evidence type="ECO:0000313" key="1">
    <source>
        <dbReference type="EMBL" id="WEW59814.1"/>
    </source>
</evidence>
<sequence>MSSANQPSPIGPVPSSGLNLETNCLYIVLSERGDFLTFHWALYLATAPRSGIIYHLINPGGVWTYEKKISQTLVDSRSLSLVLKIANMDPKCWGLMEQCLAAIPIQYSTRFREDITCRVWLKEAIYDLDQSGLIHILTSVLDIEQEATSNALTAKTRSVRLVENSKYTQGDKF</sequence>
<evidence type="ECO:0000313" key="2">
    <source>
        <dbReference type="Proteomes" id="UP001219355"/>
    </source>
</evidence>
<name>A0AAF0DJA1_9EURO</name>
<dbReference type="AlphaFoldDB" id="A0AAF0DJA1"/>
<proteinExistence type="predicted"/>
<dbReference type="EMBL" id="CP120629">
    <property type="protein sequence ID" value="WEW59814.1"/>
    <property type="molecule type" value="Genomic_DNA"/>
</dbReference>
<keyword evidence="2" id="KW-1185">Reference proteome</keyword>
<gene>
    <name evidence="1" type="ORF">PRK78_005294</name>
</gene>
<accession>A0AAF0DJA1</accession>
<dbReference type="Pfam" id="PF20174">
    <property type="entry name" value="DUF6540"/>
    <property type="match status" value="1"/>
</dbReference>
<protein>
    <submittedName>
        <fullName evidence="1">Uncharacterized protein</fullName>
    </submittedName>
</protein>
<reference evidence="1" key="1">
    <citation type="submission" date="2023-03" db="EMBL/GenBank/DDBJ databases">
        <title>Emydomyces testavorans Genome Sequence.</title>
        <authorList>
            <person name="Hoyer L."/>
        </authorList>
    </citation>
    <scope>NUCLEOTIDE SEQUENCE</scope>
    <source>
        <strain evidence="1">16-2883</strain>
    </source>
</reference>
<dbReference type="Proteomes" id="UP001219355">
    <property type="component" value="Chromosome 3"/>
</dbReference>
<organism evidence="1 2">
    <name type="scientific">Emydomyces testavorans</name>
    <dbReference type="NCBI Taxonomy" id="2070801"/>
    <lineage>
        <taxon>Eukaryota</taxon>
        <taxon>Fungi</taxon>
        <taxon>Dikarya</taxon>
        <taxon>Ascomycota</taxon>
        <taxon>Pezizomycotina</taxon>
        <taxon>Eurotiomycetes</taxon>
        <taxon>Eurotiomycetidae</taxon>
        <taxon>Onygenales</taxon>
        <taxon>Nannizziopsiaceae</taxon>
        <taxon>Emydomyces</taxon>
    </lineage>
</organism>
<dbReference type="InterPro" id="IPR046670">
    <property type="entry name" value="DUF6540"/>
</dbReference>